<feature type="region of interest" description="Disordered" evidence="1">
    <location>
        <begin position="36"/>
        <end position="74"/>
    </location>
</feature>
<evidence type="ECO:0000256" key="1">
    <source>
        <dbReference type="SAM" id="MobiDB-lite"/>
    </source>
</evidence>
<name>A0A0L0C9D8_LUCCU</name>
<dbReference type="Proteomes" id="UP000037069">
    <property type="component" value="Unassembled WGS sequence"/>
</dbReference>
<feature type="compositionally biased region" description="Polar residues" evidence="1">
    <location>
        <begin position="45"/>
        <end position="74"/>
    </location>
</feature>
<dbReference type="AlphaFoldDB" id="A0A0L0C9D8"/>
<proteinExistence type="predicted"/>
<sequence>MACSNERSAPEAGCVADKGSVGRRFAESGLCRRDLTRAHIHRHNPSGTAQKGSDSGTSTGWQSGPSNSRLEGRQGFSTCRQLQKDCCHPELGVTGAAS</sequence>
<comment type="caution">
    <text evidence="2">The sequence shown here is derived from an EMBL/GenBank/DDBJ whole genome shotgun (WGS) entry which is preliminary data.</text>
</comment>
<protein>
    <submittedName>
        <fullName evidence="2">Uncharacterized protein</fullName>
    </submittedName>
</protein>
<accession>A0A0L0C9D8</accession>
<keyword evidence="3" id="KW-1185">Reference proteome</keyword>
<dbReference type="EMBL" id="JRES01000827">
    <property type="protein sequence ID" value="KNC28044.1"/>
    <property type="molecule type" value="Genomic_DNA"/>
</dbReference>
<evidence type="ECO:0000313" key="3">
    <source>
        <dbReference type="Proteomes" id="UP000037069"/>
    </source>
</evidence>
<gene>
    <name evidence="2" type="ORF">FF38_06833</name>
</gene>
<evidence type="ECO:0000313" key="2">
    <source>
        <dbReference type="EMBL" id="KNC28044.1"/>
    </source>
</evidence>
<organism evidence="2 3">
    <name type="scientific">Lucilia cuprina</name>
    <name type="common">Green bottle fly</name>
    <name type="synonym">Australian sheep blowfly</name>
    <dbReference type="NCBI Taxonomy" id="7375"/>
    <lineage>
        <taxon>Eukaryota</taxon>
        <taxon>Metazoa</taxon>
        <taxon>Ecdysozoa</taxon>
        <taxon>Arthropoda</taxon>
        <taxon>Hexapoda</taxon>
        <taxon>Insecta</taxon>
        <taxon>Pterygota</taxon>
        <taxon>Neoptera</taxon>
        <taxon>Endopterygota</taxon>
        <taxon>Diptera</taxon>
        <taxon>Brachycera</taxon>
        <taxon>Muscomorpha</taxon>
        <taxon>Oestroidea</taxon>
        <taxon>Calliphoridae</taxon>
        <taxon>Luciliinae</taxon>
        <taxon>Lucilia</taxon>
    </lineage>
</organism>
<reference evidence="2 3" key="1">
    <citation type="journal article" date="2015" name="Nat. Commun.">
        <title>Lucilia cuprina genome unlocks parasitic fly biology to underpin future interventions.</title>
        <authorList>
            <person name="Anstead C.A."/>
            <person name="Korhonen P.K."/>
            <person name="Young N.D."/>
            <person name="Hall R.S."/>
            <person name="Jex A.R."/>
            <person name="Murali S.C."/>
            <person name="Hughes D.S."/>
            <person name="Lee S.F."/>
            <person name="Perry T."/>
            <person name="Stroehlein A.J."/>
            <person name="Ansell B.R."/>
            <person name="Breugelmans B."/>
            <person name="Hofmann A."/>
            <person name="Qu J."/>
            <person name="Dugan S."/>
            <person name="Lee S.L."/>
            <person name="Chao H."/>
            <person name="Dinh H."/>
            <person name="Han Y."/>
            <person name="Doddapaneni H.V."/>
            <person name="Worley K.C."/>
            <person name="Muzny D.M."/>
            <person name="Ioannidis P."/>
            <person name="Waterhouse R.M."/>
            <person name="Zdobnov E.M."/>
            <person name="James P.J."/>
            <person name="Bagnall N.H."/>
            <person name="Kotze A.C."/>
            <person name="Gibbs R.A."/>
            <person name="Richards S."/>
            <person name="Batterham P."/>
            <person name="Gasser R.B."/>
        </authorList>
    </citation>
    <scope>NUCLEOTIDE SEQUENCE [LARGE SCALE GENOMIC DNA]</scope>
    <source>
        <strain evidence="2 3">LS</strain>
        <tissue evidence="2">Full body</tissue>
    </source>
</reference>